<proteinExistence type="predicted"/>
<evidence type="ECO:0000313" key="1">
    <source>
        <dbReference type="EMBL" id="TCC88566.1"/>
    </source>
</evidence>
<dbReference type="RefSeq" id="WP_131554620.1">
    <property type="nucleotide sequence ID" value="NZ_SJSK01000005.1"/>
</dbReference>
<reference evidence="1 2" key="1">
    <citation type="submission" date="2019-02" db="EMBL/GenBank/DDBJ databases">
        <title>Pedobacter sp. RP-1-13 sp. nov., isolated from Arctic soil.</title>
        <authorList>
            <person name="Dahal R.H."/>
        </authorList>
    </citation>
    <scope>NUCLEOTIDE SEQUENCE [LARGE SCALE GENOMIC DNA]</scope>
    <source>
        <strain evidence="1 2">RP-1-13</strain>
    </source>
</reference>
<name>A0A4V2MI07_9SPHI</name>
<organism evidence="1 2">
    <name type="scientific">Pedobacter frigiditerrae</name>
    <dbReference type="NCBI Taxonomy" id="2530452"/>
    <lineage>
        <taxon>Bacteria</taxon>
        <taxon>Pseudomonadati</taxon>
        <taxon>Bacteroidota</taxon>
        <taxon>Sphingobacteriia</taxon>
        <taxon>Sphingobacteriales</taxon>
        <taxon>Sphingobacteriaceae</taxon>
        <taxon>Pedobacter</taxon>
    </lineage>
</organism>
<gene>
    <name evidence="1" type="ORF">EZ428_18165</name>
</gene>
<comment type="caution">
    <text evidence="1">The sequence shown here is derived from an EMBL/GenBank/DDBJ whole genome shotgun (WGS) entry which is preliminary data.</text>
</comment>
<accession>A0A4V2MI07</accession>
<keyword evidence="2" id="KW-1185">Reference proteome</keyword>
<dbReference type="EMBL" id="SJSK01000005">
    <property type="protein sequence ID" value="TCC88566.1"/>
    <property type="molecule type" value="Genomic_DNA"/>
</dbReference>
<dbReference type="Proteomes" id="UP000292884">
    <property type="component" value="Unassembled WGS sequence"/>
</dbReference>
<protein>
    <submittedName>
        <fullName evidence="1">Uncharacterized protein</fullName>
    </submittedName>
</protein>
<evidence type="ECO:0000313" key="2">
    <source>
        <dbReference type="Proteomes" id="UP000292884"/>
    </source>
</evidence>
<dbReference type="AlphaFoldDB" id="A0A4V2MI07"/>
<sequence length="81" mass="9288">MTPDLLLRISAELTDYYSEWILIADRDIDGSIVMFTKPFIDFEGFTCHLCDTILDTIPLNKGLAIKLYGFGQDDNVYIKFC</sequence>